<dbReference type="EMBL" id="LKMD01000252">
    <property type="protein sequence ID" value="PIA80043.1"/>
    <property type="molecule type" value="Genomic_DNA"/>
</dbReference>
<dbReference type="PANTHER" id="PTHR34598:SF3">
    <property type="entry name" value="OXIDOREDUCTASE AN1597"/>
    <property type="match status" value="1"/>
</dbReference>
<dbReference type="OrthoDB" id="412788at2759"/>
<accession>A0A2G5GJ75</accession>
<name>A0A2G5GJ75_CERBT</name>
<evidence type="ECO:0000256" key="1">
    <source>
        <dbReference type="ARBA" id="ARBA00023002"/>
    </source>
</evidence>
<gene>
    <name evidence="3" type="ORF">CB0940_12131</name>
    <name evidence="4" type="ORF">RHO25_012289</name>
</gene>
<evidence type="ECO:0000313" key="4">
    <source>
        <dbReference type="EMBL" id="WPB07628.1"/>
    </source>
</evidence>
<evidence type="ECO:0000313" key="6">
    <source>
        <dbReference type="Proteomes" id="UP001302367"/>
    </source>
</evidence>
<dbReference type="Proteomes" id="UP000230605">
    <property type="component" value="Unassembled WGS sequence"/>
</dbReference>
<dbReference type="EMBL" id="CP134192">
    <property type="protein sequence ID" value="WPB07628.1"/>
    <property type="molecule type" value="Genomic_DNA"/>
</dbReference>
<sequence>MAQILGDSSCAIEANINYYNEPPPGERPPPVFVGTVGGRRQKWNTQPMRVTDLRTVDSHFTIHENGFQFVSFRSMDGANYDCFATDEEIKAKVYPDVKDTLKRVAGATDVFIFNHIVRKDPHVEASEIKEEVPDEAQDHSQGPAMLAHVDVSYKGAQCFLDELRVPESEELRAKARKHRWGIINLWKPLKTVNRDPLAVCDASTVPESDLRPVEYIIPANEEHSTERREVELWYVAHNPKHRWYWPSNMRPDEALLIKCFDSREQGVARMAPHSAIKLPNQHGPPRESIELRCLVFYNERARL</sequence>
<comment type="similarity">
    <text evidence="2">Belongs to the asaB hydroxylase/desaturase family.</text>
</comment>
<dbReference type="NCBIfam" id="NF041278">
    <property type="entry name" value="CmcJ_NvfI_EfuI"/>
    <property type="match status" value="1"/>
</dbReference>
<organism evidence="3 5">
    <name type="scientific">Cercospora beticola</name>
    <name type="common">Sugarbeet leaf spot fungus</name>
    <dbReference type="NCBI Taxonomy" id="122368"/>
    <lineage>
        <taxon>Eukaryota</taxon>
        <taxon>Fungi</taxon>
        <taxon>Dikarya</taxon>
        <taxon>Ascomycota</taxon>
        <taxon>Pezizomycotina</taxon>
        <taxon>Dothideomycetes</taxon>
        <taxon>Dothideomycetidae</taxon>
        <taxon>Mycosphaerellales</taxon>
        <taxon>Mycosphaerellaceae</taxon>
        <taxon>Cercospora</taxon>
    </lineage>
</organism>
<dbReference type="PANTHER" id="PTHR34598">
    <property type="entry name" value="BLL6449 PROTEIN"/>
    <property type="match status" value="1"/>
</dbReference>
<dbReference type="AlphaFoldDB" id="A0A2G5GJ75"/>
<evidence type="ECO:0000313" key="5">
    <source>
        <dbReference type="Proteomes" id="UP000230605"/>
    </source>
</evidence>
<proteinExistence type="inferred from homology"/>
<evidence type="ECO:0008006" key="7">
    <source>
        <dbReference type="Google" id="ProtNLM"/>
    </source>
</evidence>
<keyword evidence="1" id="KW-0560">Oxidoreductase</keyword>
<reference evidence="3 5" key="1">
    <citation type="submission" date="2015-10" db="EMBL/GenBank/DDBJ databases">
        <title>The cercosporin biosynthetic gene cluster was horizontally transferred to several fungal lineages and shown to be expanded in Cercospora beticola based on microsynteny with recipient genomes.</title>
        <authorList>
            <person name="De Jonge R."/>
            <person name="Ebert M.K."/>
            <person name="Suttle J.C."/>
            <person name="Jurick Ii W.M."/>
            <person name="Secor G.A."/>
            <person name="Thomma B.P."/>
            <person name="Van De Peer Y."/>
            <person name="Bolton M.D."/>
        </authorList>
    </citation>
    <scope>NUCLEOTIDE SEQUENCE [LARGE SCALE GENOMIC DNA]</scope>
    <source>
        <strain evidence="3 5">09-40</strain>
    </source>
</reference>
<evidence type="ECO:0000313" key="3">
    <source>
        <dbReference type="EMBL" id="PIA80043.1"/>
    </source>
</evidence>
<dbReference type="GO" id="GO:0016491">
    <property type="term" value="F:oxidoreductase activity"/>
    <property type="evidence" value="ECO:0007669"/>
    <property type="project" value="UniProtKB-KW"/>
</dbReference>
<protein>
    <recommendedName>
        <fullName evidence="7">Hydroxylase/desaturase asaB</fullName>
    </recommendedName>
</protein>
<keyword evidence="6" id="KW-1185">Reference proteome</keyword>
<reference evidence="4 6" key="2">
    <citation type="submission" date="2023-09" db="EMBL/GenBank/DDBJ databases">
        <title>Complete-Gapless Cercospora beticola genome.</title>
        <authorList>
            <person name="Wyatt N.A."/>
            <person name="Spanner R.E."/>
            <person name="Bolton M.D."/>
        </authorList>
    </citation>
    <scope>NUCLEOTIDE SEQUENCE [LARGE SCALE GENOMIC DNA]</scope>
    <source>
        <strain evidence="4">Cb09-40</strain>
    </source>
</reference>
<dbReference type="InterPro" id="IPR044053">
    <property type="entry name" value="AsaB-like"/>
</dbReference>
<dbReference type="Proteomes" id="UP001302367">
    <property type="component" value="Chromosome 9"/>
</dbReference>
<evidence type="ECO:0000256" key="2">
    <source>
        <dbReference type="ARBA" id="ARBA00023604"/>
    </source>
</evidence>